<dbReference type="EMBL" id="KB097639">
    <property type="protein sequence ID" value="ESN92915.1"/>
    <property type="molecule type" value="Genomic_DNA"/>
</dbReference>
<dbReference type="Proteomes" id="UP000015101">
    <property type="component" value="Unassembled WGS sequence"/>
</dbReference>
<evidence type="ECO:0000313" key="3">
    <source>
        <dbReference type="Proteomes" id="UP000015101"/>
    </source>
</evidence>
<reference evidence="1 3" key="2">
    <citation type="journal article" date="2013" name="Nature">
        <title>Insights into bilaterian evolution from three spiralian genomes.</title>
        <authorList>
            <person name="Simakov O."/>
            <person name="Marletaz F."/>
            <person name="Cho S.J."/>
            <person name="Edsinger-Gonzales E."/>
            <person name="Havlak P."/>
            <person name="Hellsten U."/>
            <person name="Kuo D.H."/>
            <person name="Larsson T."/>
            <person name="Lv J."/>
            <person name="Arendt D."/>
            <person name="Savage R."/>
            <person name="Osoegawa K."/>
            <person name="de Jong P."/>
            <person name="Grimwood J."/>
            <person name="Chapman J.A."/>
            <person name="Shapiro H."/>
            <person name="Aerts A."/>
            <person name="Otillar R.P."/>
            <person name="Terry A.Y."/>
            <person name="Boore J.L."/>
            <person name="Grigoriev I.V."/>
            <person name="Lindberg D.R."/>
            <person name="Seaver E.C."/>
            <person name="Weisblat D.A."/>
            <person name="Putnam N.H."/>
            <person name="Rokhsar D.S."/>
        </authorList>
    </citation>
    <scope>NUCLEOTIDE SEQUENCE</scope>
</reference>
<dbReference type="EnsemblMetazoa" id="HelroT165051">
    <property type="protein sequence ID" value="HelroP165051"/>
    <property type="gene ID" value="HelroG165051"/>
</dbReference>
<dbReference type="KEGG" id="hro:HELRODRAFT_165051"/>
<name>T1EW74_HELRO</name>
<keyword evidence="3" id="KW-1185">Reference proteome</keyword>
<dbReference type="InterPro" id="IPR011042">
    <property type="entry name" value="6-blade_b-propeller_TolB-like"/>
</dbReference>
<dbReference type="GeneID" id="20200824"/>
<accession>T1EW74</accession>
<protein>
    <recommendedName>
        <fullName evidence="4">EGF-like domain-containing protein</fullName>
    </recommendedName>
</protein>
<dbReference type="Gene3D" id="2.120.10.30">
    <property type="entry name" value="TolB, C-terminal domain"/>
    <property type="match status" value="1"/>
</dbReference>
<reference evidence="3" key="1">
    <citation type="submission" date="2012-12" db="EMBL/GenBank/DDBJ databases">
        <authorList>
            <person name="Hellsten U."/>
            <person name="Grimwood J."/>
            <person name="Chapman J.A."/>
            <person name="Shapiro H."/>
            <person name="Aerts A."/>
            <person name="Otillar R.P."/>
            <person name="Terry A.Y."/>
            <person name="Boore J.L."/>
            <person name="Simakov O."/>
            <person name="Marletaz F."/>
            <person name="Cho S.-J."/>
            <person name="Edsinger-Gonzales E."/>
            <person name="Havlak P."/>
            <person name="Kuo D.-H."/>
            <person name="Larsson T."/>
            <person name="Lv J."/>
            <person name="Arendt D."/>
            <person name="Savage R."/>
            <person name="Osoegawa K."/>
            <person name="de Jong P."/>
            <person name="Lindberg D.R."/>
            <person name="Seaver E.C."/>
            <person name="Weisblat D.A."/>
            <person name="Putnam N.H."/>
            <person name="Grigoriev I.V."/>
            <person name="Rokhsar D.S."/>
        </authorList>
    </citation>
    <scope>NUCLEOTIDE SEQUENCE</scope>
</reference>
<organism evidence="2 3">
    <name type="scientific">Helobdella robusta</name>
    <name type="common">Californian leech</name>
    <dbReference type="NCBI Taxonomy" id="6412"/>
    <lineage>
        <taxon>Eukaryota</taxon>
        <taxon>Metazoa</taxon>
        <taxon>Spiralia</taxon>
        <taxon>Lophotrochozoa</taxon>
        <taxon>Annelida</taxon>
        <taxon>Clitellata</taxon>
        <taxon>Hirudinea</taxon>
        <taxon>Rhynchobdellida</taxon>
        <taxon>Glossiphoniidae</taxon>
        <taxon>Helobdella</taxon>
    </lineage>
</organism>
<evidence type="ECO:0008006" key="4">
    <source>
        <dbReference type="Google" id="ProtNLM"/>
    </source>
</evidence>
<dbReference type="InParanoid" id="T1EW74"/>
<gene>
    <name evidence="2" type="primary">20200824</name>
    <name evidence="1" type="ORF">HELRODRAFT_165051</name>
</gene>
<reference evidence="2" key="3">
    <citation type="submission" date="2015-06" db="UniProtKB">
        <authorList>
            <consortium name="EnsemblMetazoa"/>
        </authorList>
    </citation>
    <scope>IDENTIFICATION</scope>
</reference>
<dbReference type="RefSeq" id="XP_009029198.1">
    <property type="nucleotide sequence ID" value="XM_009030950.1"/>
</dbReference>
<dbReference type="AlphaFoldDB" id="T1EW74"/>
<evidence type="ECO:0000313" key="1">
    <source>
        <dbReference type="EMBL" id="ESN92915.1"/>
    </source>
</evidence>
<dbReference type="EMBL" id="AMQM01001923">
    <property type="status" value="NOT_ANNOTATED_CDS"/>
    <property type="molecule type" value="Genomic_DNA"/>
</dbReference>
<dbReference type="HOGENOM" id="CLU_970701_0_0_1"/>
<evidence type="ECO:0000313" key="2">
    <source>
        <dbReference type="EnsemblMetazoa" id="HelroP165051"/>
    </source>
</evidence>
<sequence>MSIKQFFIEISCSNSDVLTAVLTKCEVDLHFHKNNNLISCDLSGKRCGNSLTKTEAFVNGKGCITGITIDVKNGKISWMETENGKIFSGEIEHFYDDDQDNSSENVDGKIVWTEKIINTIVISHSPNPSGLVYLRNHLIWISGDQQHAFIQDITKPDSVKTIPLDDKVKYTSIVTADKDVHSTVHDSICTSEKPFCSDICVTSTKGERRCLCPQGHALRYGYLCMKEMANNLHYSALHLHKFVTKVEPTPSNSTHMQVSPHPTQPTCKSDHIQLSPMHLNLINLKLI</sequence>
<dbReference type="CTD" id="20200824"/>
<proteinExistence type="predicted"/>